<evidence type="ECO:0000313" key="2">
    <source>
        <dbReference type="EMBL" id="APZ54700.1"/>
    </source>
</evidence>
<dbReference type="Proteomes" id="UP000187059">
    <property type="component" value="Chromosome"/>
</dbReference>
<gene>
    <name evidence="2" type="ORF">Ga0080574_TMP4366</name>
</gene>
<feature type="region of interest" description="Disordered" evidence="1">
    <location>
        <begin position="62"/>
        <end position="159"/>
    </location>
</feature>
<feature type="compositionally biased region" description="Acidic residues" evidence="1">
    <location>
        <begin position="64"/>
        <end position="77"/>
    </location>
</feature>
<dbReference type="GO" id="GO:0000166">
    <property type="term" value="F:nucleotide binding"/>
    <property type="evidence" value="ECO:0007669"/>
    <property type="project" value="InterPro"/>
</dbReference>
<dbReference type="KEGG" id="paby:Ga0080574_TMP4366"/>
<reference evidence="2 3" key="1">
    <citation type="submission" date="2016-04" db="EMBL/GenBank/DDBJ databases">
        <title>Deep-sea bacteria in the southern Pacific.</title>
        <authorList>
            <person name="Tang K."/>
        </authorList>
    </citation>
    <scope>NUCLEOTIDE SEQUENCE [LARGE SCALE GENOMIC DNA]</scope>
    <source>
        <strain evidence="2 3">JLT2014</strain>
    </source>
</reference>
<name>A0A1P8UZ86_9RHOB</name>
<keyword evidence="3" id="KW-1185">Reference proteome</keyword>
<organism evidence="2 3">
    <name type="scientific">Salipiger abyssi</name>
    <dbReference type="NCBI Taxonomy" id="1250539"/>
    <lineage>
        <taxon>Bacteria</taxon>
        <taxon>Pseudomonadati</taxon>
        <taxon>Pseudomonadota</taxon>
        <taxon>Alphaproteobacteria</taxon>
        <taxon>Rhodobacterales</taxon>
        <taxon>Roseobacteraceae</taxon>
        <taxon>Salipiger</taxon>
    </lineage>
</organism>
<dbReference type="EMBL" id="CP015093">
    <property type="protein sequence ID" value="APZ54700.1"/>
    <property type="molecule type" value="Genomic_DNA"/>
</dbReference>
<feature type="compositionally biased region" description="Basic residues" evidence="1">
    <location>
        <begin position="143"/>
        <end position="159"/>
    </location>
</feature>
<dbReference type="Pfam" id="PF14520">
    <property type="entry name" value="HHH_5"/>
    <property type="match status" value="1"/>
</dbReference>
<proteinExistence type="predicted"/>
<dbReference type="AlphaFoldDB" id="A0A1P8UZ86"/>
<protein>
    <submittedName>
        <fullName evidence="2">Helix-hairpin-helix domain-containing protein</fullName>
    </submittedName>
</protein>
<dbReference type="Gene3D" id="1.10.150.20">
    <property type="entry name" value="5' to 3' exonuclease, C-terminal subdomain"/>
    <property type="match status" value="1"/>
</dbReference>
<dbReference type="InterPro" id="IPR010995">
    <property type="entry name" value="DNA_repair_Rad51/TF_NusA_a-hlx"/>
</dbReference>
<sequence length="159" mass="16893">MTDLTSIRGVGPVLAMKMREMGIESPADLASAAPESLTSLPRVQLLRARMLISAAEEILRGMEEASEADAPAEETVPDEVAQTSAPEAAAVTEMAPTRKKDKPKGKKAKKKKAKSDKPKKKGKDKKATARAAKKAAKAEKKSVKGKKSKGGKKKKKSGK</sequence>
<dbReference type="SUPFAM" id="SSF47794">
    <property type="entry name" value="Rad51 N-terminal domain-like"/>
    <property type="match status" value="1"/>
</dbReference>
<feature type="compositionally biased region" description="Basic residues" evidence="1">
    <location>
        <begin position="97"/>
        <end position="124"/>
    </location>
</feature>
<accession>A0A1P8UZ86</accession>
<evidence type="ECO:0000256" key="1">
    <source>
        <dbReference type="SAM" id="MobiDB-lite"/>
    </source>
</evidence>
<evidence type="ECO:0000313" key="3">
    <source>
        <dbReference type="Proteomes" id="UP000187059"/>
    </source>
</evidence>
<dbReference type="RefSeq" id="WP_076704612.1">
    <property type="nucleotide sequence ID" value="NZ_CP015093.1"/>
</dbReference>